<reference evidence="1" key="1">
    <citation type="submission" date="2019-04" db="EMBL/GenBank/DDBJ databases">
        <title>Microbes associate with the intestines of laboratory mice.</title>
        <authorList>
            <person name="Navarre W."/>
            <person name="Wong E."/>
            <person name="Huang K."/>
            <person name="Tropini C."/>
            <person name="Ng K."/>
            <person name="Yu B."/>
        </authorList>
    </citation>
    <scope>NUCLEOTIDE SEQUENCE</scope>
    <source>
        <strain evidence="1">NM04_E33</strain>
    </source>
</reference>
<dbReference type="Proteomes" id="UP000306319">
    <property type="component" value="Unassembled WGS sequence"/>
</dbReference>
<dbReference type="EMBL" id="SRYB01000017">
    <property type="protein sequence ID" value="TGY78052.1"/>
    <property type="molecule type" value="Genomic_DNA"/>
</dbReference>
<dbReference type="EC" id="6.3.1.5" evidence="1"/>
<organism evidence="1 2">
    <name type="scientific">Lepagella muris</name>
    <dbReference type="NCBI Taxonomy" id="3032870"/>
    <lineage>
        <taxon>Bacteria</taxon>
        <taxon>Pseudomonadati</taxon>
        <taxon>Bacteroidota</taxon>
        <taxon>Bacteroidia</taxon>
        <taxon>Bacteroidales</taxon>
        <taxon>Muribaculaceae</taxon>
        <taxon>Lepagella</taxon>
    </lineage>
</organism>
<name>A0AC61RIB1_9BACT</name>
<evidence type="ECO:0000313" key="1">
    <source>
        <dbReference type="EMBL" id="TGY78052.1"/>
    </source>
</evidence>
<evidence type="ECO:0000313" key="2">
    <source>
        <dbReference type="Proteomes" id="UP000306319"/>
    </source>
</evidence>
<accession>A0AC61RIB1</accession>
<keyword evidence="2" id="KW-1185">Reference proteome</keyword>
<keyword evidence="1" id="KW-0436">Ligase</keyword>
<sequence>MTEYGFLRVGAAVPNVRVADVDYNLNGLIEIVKDADHKECDVVVFPEMSVTGYTCADLFMQPLLMDAAAEAISELARETAEYQIMIAVGAPVIAHGRRYNCAIVMASGRILGIVPKSYIPDYGEFYEKRWFESGYGISADEIMFAGRMVPFGTDLLFEYKGAKVGVEICEDLWVPNPPSTPLCLGGADIMLNLSASDELIGKHDYLCRLISQQSARCRCGYVYASAGWGESSTDLVFAGNAIIAEDGAVTQPEQRFFTAATILVKDIDVEKLRNDRARFSTYFDNAGVKSGLRLMTAMCQEVPKSPLPDMQVDPQPFVPHDERKLGEHCEEIVNIQARGLMQRLNAIHCHRAVIGISGGLDSTLALLVTVRAFDMLDLDRSGIIGITMPGMATTSRTHNNAVDLMHALGVTSMEIPIGKAVAQHFTDIGQDPTNYDVTFENSQARERTQILMDVANKENAIVIGTGDMSELALGWCTYNGDQMSMYGVNAGVPKTLVRYLVKWFAEELGAKSREILLDIVDTPISPELIPSGDDEISQKTEDLVGPYELHDFFLYHVLRNSFTPRKIYYLATVAFRSSYNSATILKWMRNFYRRFFNQQFKRSCMPDGPKVGSVCLSPRGDWRMPSDASSALWLSEIDRLEEDLKSSQNI</sequence>
<comment type="caution">
    <text evidence="1">The sequence shown here is derived from an EMBL/GenBank/DDBJ whole genome shotgun (WGS) entry which is preliminary data.</text>
</comment>
<proteinExistence type="predicted"/>
<gene>
    <name evidence="1" type="ORF">E5331_11925</name>
</gene>
<protein>
    <submittedName>
        <fullName evidence="1">NAD(+) synthase</fullName>
        <ecNumber evidence="1">6.3.1.5</ecNumber>
    </submittedName>
</protein>